<keyword evidence="1" id="KW-1133">Transmembrane helix</keyword>
<name>A0A512B2M8_9BACT</name>
<reference evidence="3 4" key="1">
    <citation type="submission" date="2019-07" db="EMBL/GenBank/DDBJ databases">
        <title>Whole genome shotgun sequence of Adhaeribacter aerolatus NBRC 106133.</title>
        <authorList>
            <person name="Hosoyama A."/>
            <person name="Uohara A."/>
            <person name="Ohji S."/>
            <person name="Ichikawa N."/>
        </authorList>
    </citation>
    <scope>NUCLEOTIDE SEQUENCE [LARGE SCALE GENOMIC DNA]</scope>
    <source>
        <strain evidence="3 4">NBRC 106133</strain>
    </source>
</reference>
<dbReference type="GO" id="GO:0009636">
    <property type="term" value="P:response to toxic substance"/>
    <property type="evidence" value="ECO:0007669"/>
    <property type="project" value="TreeGrafter"/>
</dbReference>
<evidence type="ECO:0000313" key="3">
    <source>
        <dbReference type="EMBL" id="GEO06214.1"/>
    </source>
</evidence>
<protein>
    <submittedName>
        <fullName evidence="3">Immunity protein SdpI</fullName>
    </submittedName>
</protein>
<organism evidence="3 4">
    <name type="scientific">Adhaeribacter aerolatus</name>
    <dbReference type="NCBI Taxonomy" id="670289"/>
    <lineage>
        <taxon>Bacteria</taxon>
        <taxon>Pseudomonadati</taxon>
        <taxon>Bacteroidota</taxon>
        <taxon>Cytophagia</taxon>
        <taxon>Cytophagales</taxon>
        <taxon>Hymenobacteraceae</taxon>
        <taxon>Adhaeribacter</taxon>
    </lineage>
</organism>
<dbReference type="AlphaFoldDB" id="A0A512B2M8"/>
<comment type="caution">
    <text evidence="3">The sequence shown here is derived from an EMBL/GenBank/DDBJ whole genome shotgun (WGS) entry which is preliminary data.</text>
</comment>
<proteinExistence type="predicted"/>
<sequence>MSGLKKTNWLEKESLRLIIIALPFVFLGLFWPELPSRIPLHWNLQGEADGYGSKWAFLGLAGLNVLLFGLFLILPHLDPKSKNYVHFANEWHIIQVILHLFITYLFFIVGLTALGYGLPVILTIKYGLVGLFLLVGNYLGTVRPNSFIGIKTPWTISSDYVWHKTHRFTAQVWVLSSLLLLIFDFWHQRYPWAFFVYLGLLVVAPVVYSYLLYKKQPEVNPKK</sequence>
<keyword evidence="1" id="KW-0812">Transmembrane</keyword>
<dbReference type="PIRSF" id="PIRSF038959">
    <property type="entry name" value="SdpI"/>
    <property type="match status" value="1"/>
</dbReference>
<feature type="transmembrane region" description="Helical" evidence="1">
    <location>
        <begin position="124"/>
        <end position="142"/>
    </location>
</feature>
<dbReference type="RefSeq" id="WP_146901766.1">
    <property type="nucleotide sequence ID" value="NZ_BJYS01000032.1"/>
</dbReference>
<feature type="transmembrane region" description="Helical" evidence="1">
    <location>
        <begin position="54"/>
        <end position="75"/>
    </location>
</feature>
<dbReference type="PANTHER" id="PTHR37810">
    <property type="entry name" value="IMMUNITY PROTEIN SDPI"/>
    <property type="match status" value="1"/>
</dbReference>
<evidence type="ECO:0000313" key="4">
    <source>
        <dbReference type="Proteomes" id="UP000321532"/>
    </source>
</evidence>
<dbReference type="Proteomes" id="UP000321532">
    <property type="component" value="Unassembled WGS sequence"/>
</dbReference>
<feature type="transmembrane region" description="Helical" evidence="1">
    <location>
        <begin position="168"/>
        <end position="186"/>
    </location>
</feature>
<accession>A0A512B2M8</accession>
<dbReference type="OrthoDB" id="9808690at2"/>
<keyword evidence="4" id="KW-1185">Reference proteome</keyword>
<evidence type="ECO:0000259" key="2">
    <source>
        <dbReference type="Pfam" id="PF07853"/>
    </source>
</evidence>
<feature type="domain" description="DUF1648" evidence="2">
    <location>
        <begin position="18"/>
        <end position="63"/>
    </location>
</feature>
<gene>
    <name evidence="3" type="ORF">AAE02nite_38780</name>
</gene>
<dbReference type="InterPro" id="IPR026272">
    <property type="entry name" value="SdpI"/>
</dbReference>
<dbReference type="PANTHER" id="PTHR37810:SF5">
    <property type="entry name" value="IMMUNITY PROTEIN SDPI"/>
    <property type="match status" value="1"/>
</dbReference>
<dbReference type="Pfam" id="PF13630">
    <property type="entry name" value="SdpI"/>
    <property type="match status" value="1"/>
</dbReference>
<dbReference type="InterPro" id="IPR025962">
    <property type="entry name" value="SdpI/YhfL"/>
</dbReference>
<feature type="transmembrane region" description="Helical" evidence="1">
    <location>
        <begin position="96"/>
        <end position="118"/>
    </location>
</feature>
<keyword evidence="1" id="KW-0472">Membrane</keyword>
<dbReference type="InterPro" id="IPR012867">
    <property type="entry name" value="DUF1648"/>
</dbReference>
<dbReference type="Pfam" id="PF07853">
    <property type="entry name" value="DUF1648"/>
    <property type="match status" value="1"/>
</dbReference>
<feature type="transmembrane region" description="Helical" evidence="1">
    <location>
        <begin position="15"/>
        <end position="34"/>
    </location>
</feature>
<evidence type="ECO:0000256" key="1">
    <source>
        <dbReference type="SAM" id="Phobius"/>
    </source>
</evidence>
<feature type="transmembrane region" description="Helical" evidence="1">
    <location>
        <begin position="192"/>
        <end position="213"/>
    </location>
</feature>
<dbReference type="EMBL" id="BJYS01000032">
    <property type="protein sequence ID" value="GEO06214.1"/>
    <property type="molecule type" value="Genomic_DNA"/>
</dbReference>